<reference evidence="7" key="3">
    <citation type="submission" date="2025-09" db="UniProtKB">
        <authorList>
            <consortium name="Ensembl"/>
        </authorList>
    </citation>
    <scope>IDENTIFICATION</scope>
</reference>
<reference evidence="8" key="1">
    <citation type="submission" date="2018-06" db="EMBL/GenBank/DDBJ databases">
        <title>Genome assembly of Danube salmon.</title>
        <authorList>
            <person name="Macqueen D.J."/>
            <person name="Gundappa M.K."/>
        </authorList>
    </citation>
    <scope>NUCLEOTIDE SEQUENCE [LARGE SCALE GENOMIC DNA]</scope>
</reference>
<dbReference type="GO" id="GO:0006508">
    <property type="term" value="P:proteolysis"/>
    <property type="evidence" value="ECO:0007669"/>
    <property type="project" value="TreeGrafter"/>
</dbReference>
<dbReference type="AlphaFoldDB" id="A0A4W5JU51"/>
<dbReference type="Pfam" id="PF19030">
    <property type="entry name" value="TSP1_ADAMTS"/>
    <property type="match status" value="6"/>
</dbReference>
<dbReference type="GeneTree" id="ENSGT00940000164640"/>
<dbReference type="GO" id="GO:0031012">
    <property type="term" value="C:extracellular matrix"/>
    <property type="evidence" value="ECO:0007669"/>
    <property type="project" value="TreeGrafter"/>
</dbReference>
<feature type="domain" description="PLAC" evidence="6">
    <location>
        <begin position="637"/>
        <end position="675"/>
    </location>
</feature>
<accession>A0A4W5JU51</accession>
<dbReference type="PROSITE" id="PS50900">
    <property type="entry name" value="PLAC"/>
    <property type="match status" value="1"/>
</dbReference>
<protein>
    <submittedName>
        <fullName evidence="7">Si:ch211-267e7.3</fullName>
    </submittedName>
</protein>
<evidence type="ECO:0000256" key="3">
    <source>
        <dbReference type="ARBA" id="ARBA00022729"/>
    </source>
</evidence>
<dbReference type="InterPro" id="IPR036383">
    <property type="entry name" value="TSP1_rpt_sf"/>
</dbReference>
<evidence type="ECO:0000313" key="8">
    <source>
        <dbReference type="Proteomes" id="UP000314982"/>
    </source>
</evidence>
<dbReference type="GO" id="GO:0030198">
    <property type="term" value="P:extracellular matrix organization"/>
    <property type="evidence" value="ECO:0007669"/>
    <property type="project" value="TreeGrafter"/>
</dbReference>
<dbReference type="InterPro" id="IPR050439">
    <property type="entry name" value="ADAMTS_ADAMTS-like"/>
</dbReference>
<dbReference type="Gene3D" id="2.20.100.10">
    <property type="entry name" value="Thrombospondin type-1 (TSP1) repeat"/>
    <property type="match status" value="6"/>
</dbReference>
<dbReference type="SUPFAM" id="SSF82895">
    <property type="entry name" value="TSP-1 type 1 repeat"/>
    <property type="match status" value="6"/>
</dbReference>
<evidence type="ECO:0000313" key="7">
    <source>
        <dbReference type="Ensembl" id="ENSHHUP00000008493.1"/>
    </source>
</evidence>
<dbReference type="GO" id="GO:0005576">
    <property type="term" value="C:extracellular region"/>
    <property type="evidence" value="ECO:0007669"/>
    <property type="project" value="UniProtKB-SubCell"/>
</dbReference>
<dbReference type="GO" id="GO:0004222">
    <property type="term" value="F:metalloendopeptidase activity"/>
    <property type="evidence" value="ECO:0007669"/>
    <property type="project" value="TreeGrafter"/>
</dbReference>
<dbReference type="PANTHER" id="PTHR13723:SF314">
    <property type="entry name" value="ADAMTS-LIKE PROTEIN 2"/>
    <property type="match status" value="1"/>
</dbReference>
<dbReference type="Pfam" id="PF08686">
    <property type="entry name" value="PLAC"/>
    <property type="match status" value="1"/>
</dbReference>
<evidence type="ECO:0000259" key="6">
    <source>
        <dbReference type="PROSITE" id="PS50900"/>
    </source>
</evidence>
<proteinExistence type="predicted"/>
<feature type="region of interest" description="Disordered" evidence="5">
    <location>
        <begin position="139"/>
        <end position="174"/>
    </location>
</feature>
<dbReference type="Proteomes" id="UP000314982">
    <property type="component" value="Unassembled WGS sequence"/>
</dbReference>
<sequence length="676" mass="74595">MYYNLNGKMPHITYEYTVPRAPEARTTTPVASPPEEVQIRALSVVDPAVPEPWPPLAPETIANATATELSFNDNEIEASEDYGKLGNQSGVLVPDEPPDVDYDLDHDHELQAPLNLSHPPAMLVFRPVSEIYHNNLENKLGDQGHPAPANYRTESNLIDGDSPGPNGTHRPSKPLHRSLFLDLVSEPGGLRQPCQDGSNLCPLLELNTSSSLDNSLAQLEIYPGSLNLHEGTAEDNAPYGLLFEPEPNGTESSNLVNLHQVEPVQAPDTESSNEFEVGLLDRDISLADMYRWKVSAYAPCSSTCTTGISTSYALCVRYDGSEVDETYCDAVTRPEPTHEFCTGKECPPRWETSRWSECSRTCGEGYQFRTVRCWKMMAPGFDSSVYDELCVAAELQKPMARKACKSKGCGPQWEVSDWSECSARCGGRGLRSREVRCSMETRLCNESSRPLSEKECEGPPCDRRWTVSDWGPCSGACGEGRMTRYVACKNSNGNVISDGQCDLDLRPLAVYPCGDKNCPAHWVEQEWEQCNATCGRGVKTRQVVCSGLEDGVFKEFHEQTCDSALKPEESSACFERPCSKWFTTSWSQCSKTCGSGVHVREVKCYQGEELGHSCDSALKPEAGQTCEVQACPTEAPVEEVCQDKATANCALVLKVKLCTHWYYRKACCQSCKSKAP</sequence>
<organism evidence="7 8">
    <name type="scientific">Hucho hucho</name>
    <name type="common">huchen</name>
    <dbReference type="NCBI Taxonomy" id="62062"/>
    <lineage>
        <taxon>Eukaryota</taxon>
        <taxon>Metazoa</taxon>
        <taxon>Chordata</taxon>
        <taxon>Craniata</taxon>
        <taxon>Vertebrata</taxon>
        <taxon>Euteleostomi</taxon>
        <taxon>Actinopterygii</taxon>
        <taxon>Neopterygii</taxon>
        <taxon>Teleostei</taxon>
        <taxon>Protacanthopterygii</taxon>
        <taxon>Salmoniformes</taxon>
        <taxon>Salmonidae</taxon>
        <taxon>Salmoninae</taxon>
        <taxon>Hucho</taxon>
    </lineage>
</organism>
<dbReference type="InterPro" id="IPR010909">
    <property type="entry name" value="PLAC"/>
</dbReference>
<dbReference type="SMART" id="SM00209">
    <property type="entry name" value="TSP1"/>
    <property type="match status" value="6"/>
</dbReference>
<comment type="subcellular location">
    <subcellularLocation>
        <location evidence="1">Secreted</location>
    </subcellularLocation>
</comment>
<evidence type="ECO:0000256" key="2">
    <source>
        <dbReference type="ARBA" id="ARBA00022525"/>
    </source>
</evidence>
<dbReference type="InterPro" id="IPR000884">
    <property type="entry name" value="TSP1_rpt"/>
</dbReference>
<keyword evidence="4" id="KW-0677">Repeat</keyword>
<name>A0A4W5JU51_9TELE</name>
<keyword evidence="8" id="KW-1185">Reference proteome</keyword>
<keyword evidence="2" id="KW-0964">Secreted</keyword>
<dbReference type="PANTHER" id="PTHR13723">
    <property type="entry name" value="ADAMTS A DISINTEGRIN AND METALLOPROTEASE WITH THROMBOSPONDIN MOTIFS PROTEASE"/>
    <property type="match status" value="1"/>
</dbReference>
<evidence type="ECO:0000256" key="5">
    <source>
        <dbReference type="SAM" id="MobiDB-lite"/>
    </source>
</evidence>
<reference evidence="7" key="2">
    <citation type="submission" date="2025-08" db="UniProtKB">
        <authorList>
            <consortium name="Ensembl"/>
        </authorList>
    </citation>
    <scope>IDENTIFICATION</scope>
</reference>
<dbReference type="Ensembl" id="ENSHHUT00000008749.1">
    <property type="protein sequence ID" value="ENSHHUP00000008493.1"/>
    <property type="gene ID" value="ENSHHUG00000005085.1"/>
</dbReference>
<dbReference type="PROSITE" id="PS50092">
    <property type="entry name" value="TSP1"/>
    <property type="match status" value="5"/>
</dbReference>
<evidence type="ECO:0000256" key="4">
    <source>
        <dbReference type="ARBA" id="ARBA00022737"/>
    </source>
</evidence>
<keyword evidence="3" id="KW-0732">Signal</keyword>
<evidence type="ECO:0000256" key="1">
    <source>
        <dbReference type="ARBA" id="ARBA00004613"/>
    </source>
</evidence>